<feature type="compositionally biased region" description="Low complexity" evidence="1">
    <location>
        <begin position="88"/>
        <end position="99"/>
    </location>
</feature>
<reference evidence="2 3" key="1">
    <citation type="journal article" date="2020" name="Cell">
        <title>Large-Scale Comparative Analyses of Tick Genomes Elucidate Their Genetic Diversity and Vector Capacities.</title>
        <authorList>
            <consortium name="Tick Genome and Microbiome Consortium (TIGMIC)"/>
            <person name="Jia N."/>
            <person name="Wang J."/>
            <person name="Shi W."/>
            <person name="Du L."/>
            <person name="Sun Y."/>
            <person name="Zhan W."/>
            <person name="Jiang J.F."/>
            <person name="Wang Q."/>
            <person name="Zhang B."/>
            <person name="Ji P."/>
            <person name="Bell-Sakyi L."/>
            <person name="Cui X.M."/>
            <person name="Yuan T.T."/>
            <person name="Jiang B.G."/>
            <person name="Yang W.F."/>
            <person name="Lam T.T."/>
            <person name="Chang Q.C."/>
            <person name="Ding S.J."/>
            <person name="Wang X.J."/>
            <person name="Zhu J.G."/>
            <person name="Ruan X.D."/>
            <person name="Zhao L."/>
            <person name="Wei J.T."/>
            <person name="Ye R.Z."/>
            <person name="Que T.C."/>
            <person name="Du C.H."/>
            <person name="Zhou Y.H."/>
            <person name="Cheng J.X."/>
            <person name="Dai P.F."/>
            <person name="Guo W.B."/>
            <person name="Han X.H."/>
            <person name="Huang E.J."/>
            <person name="Li L.F."/>
            <person name="Wei W."/>
            <person name="Gao Y.C."/>
            <person name="Liu J.Z."/>
            <person name="Shao H.Z."/>
            <person name="Wang X."/>
            <person name="Wang C.C."/>
            <person name="Yang T.C."/>
            <person name="Huo Q.B."/>
            <person name="Li W."/>
            <person name="Chen H.Y."/>
            <person name="Chen S.E."/>
            <person name="Zhou L.G."/>
            <person name="Ni X.B."/>
            <person name="Tian J.H."/>
            <person name="Sheng Y."/>
            <person name="Liu T."/>
            <person name="Pan Y.S."/>
            <person name="Xia L.Y."/>
            <person name="Li J."/>
            <person name="Zhao F."/>
            <person name="Cao W.C."/>
        </authorList>
    </citation>
    <scope>NUCLEOTIDE SEQUENCE [LARGE SCALE GENOMIC DNA]</scope>
    <source>
        <strain evidence="2">HaeL-2018</strain>
    </source>
</reference>
<dbReference type="AlphaFoldDB" id="A0A9J6FGG5"/>
<proteinExistence type="predicted"/>
<keyword evidence="3" id="KW-1185">Reference proteome</keyword>
<dbReference type="EMBL" id="JABSTR010000001">
    <property type="protein sequence ID" value="KAH9362178.1"/>
    <property type="molecule type" value="Genomic_DNA"/>
</dbReference>
<feature type="region of interest" description="Disordered" evidence="1">
    <location>
        <begin position="1"/>
        <end position="51"/>
    </location>
</feature>
<dbReference type="Proteomes" id="UP000821853">
    <property type="component" value="Chromosome 1"/>
</dbReference>
<feature type="compositionally biased region" description="Pro residues" evidence="1">
    <location>
        <begin position="15"/>
        <end position="25"/>
    </location>
</feature>
<evidence type="ECO:0000313" key="2">
    <source>
        <dbReference type="EMBL" id="KAH9362178.1"/>
    </source>
</evidence>
<feature type="compositionally biased region" description="Polar residues" evidence="1">
    <location>
        <begin position="106"/>
        <end position="134"/>
    </location>
</feature>
<dbReference type="VEuPathDB" id="VectorBase:HLOH_047863"/>
<evidence type="ECO:0000256" key="1">
    <source>
        <dbReference type="SAM" id="MobiDB-lite"/>
    </source>
</evidence>
<sequence>MTAYRSDAFVRDLTPAPPPTVPPASKPTLSWLNKPGNASKPAERSTATNLHTNMVLQATDPVRVPEYVNAPHPKEGKIAATIPSQTQSSCAMAEAPAARSARDTSDVSTHQCEQVNSYRFPSRSTNQTFVTSDR</sequence>
<protein>
    <submittedName>
        <fullName evidence="2">Uncharacterized protein</fullName>
    </submittedName>
</protein>
<organism evidence="2 3">
    <name type="scientific">Haemaphysalis longicornis</name>
    <name type="common">Bush tick</name>
    <dbReference type="NCBI Taxonomy" id="44386"/>
    <lineage>
        <taxon>Eukaryota</taxon>
        <taxon>Metazoa</taxon>
        <taxon>Ecdysozoa</taxon>
        <taxon>Arthropoda</taxon>
        <taxon>Chelicerata</taxon>
        <taxon>Arachnida</taxon>
        <taxon>Acari</taxon>
        <taxon>Parasitiformes</taxon>
        <taxon>Ixodida</taxon>
        <taxon>Ixodoidea</taxon>
        <taxon>Ixodidae</taxon>
        <taxon>Haemaphysalinae</taxon>
        <taxon>Haemaphysalis</taxon>
    </lineage>
</organism>
<feature type="region of interest" description="Disordered" evidence="1">
    <location>
        <begin position="79"/>
        <end position="134"/>
    </location>
</feature>
<accession>A0A9J6FGG5</accession>
<comment type="caution">
    <text evidence="2">The sequence shown here is derived from an EMBL/GenBank/DDBJ whole genome shotgun (WGS) entry which is preliminary data.</text>
</comment>
<evidence type="ECO:0000313" key="3">
    <source>
        <dbReference type="Proteomes" id="UP000821853"/>
    </source>
</evidence>
<name>A0A9J6FGG5_HAELO</name>
<gene>
    <name evidence="2" type="ORF">HPB48_002156</name>
</gene>